<keyword evidence="4" id="KW-1185">Reference proteome</keyword>
<name>A0ABT1N621_9GAMM</name>
<dbReference type="EMBL" id="JANEYT010000060">
    <property type="protein sequence ID" value="MCQ1060199.1"/>
    <property type="molecule type" value="Genomic_DNA"/>
</dbReference>
<accession>A0ABT1N621</accession>
<dbReference type="Proteomes" id="UP001524460">
    <property type="component" value="Unassembled WGS sequence"/>
</dbReference>
<keyword evidence="1" id="KW-0472">Membrane</keyword>
<feature type="domain" description="DUF1468" evidence="2">
    <location>
        <begin position="23"/>
        <end position="155"/>
    </location>
</feature>
<feature type="transmembrane region" description="Helical" evidence="1">
    <location>
        <begin position="129"/>
        <end position="150"/>
    </location>
</feature>
<gene>
    <name evidence="3" type="ORF">NHN17_19335</name>
</gene>
<sequence>MNTVNGSSDKLVYTRDWYLVGIYLFFFILGLFFVYQTVDFPSFRAPDDVGAARFPLIFASILSLLSLIGIVYTIVKKSSATIPKGMRKAAIGINLNVATLILIPYIGFYLACLLFSCLLMHYLGITNKFRIIMVATGQTIAIYFVFQLFLKVPLPVGILIEKLIY</sequence>
<dbReference type="InterPro" id="IPR009936">
    <property type="entry name" value="DUF1468"/>
</dbReference>
<evidence type="ECO:0000259" key="2">
    <source>
        <dbReference type="Pfam" id="PF07331"/>
    </source>
</evidence>
<proteinExistence type="predicted"/>
<feature type="transmembrane region" description="Helical" evidence="1">
    <location>
        <begin position="56"/>
        <end position="75"/>
    </location>
</feature>
<reference evidence="3 4" key="1">
    <citation type="submission" date="2022-07" db="EMBL/GenBank/DDBJ databases">
        <title>Photobacterium pectinilyticum sp. nov., a marine bacterium isolated from surface seawater of Qingdao offshore.</title>
        <authorList>
            <person name="Wang X."/>
        </authorList>
    </citation>
    <scope>NUCLEOTIDE SEQUENCE [LARGE SCALE GENOMIC DNA]</scope>
    <source>
        <strain evidence="3 4">ZSDE20</strain>
    </source>
</reference>
<keyword evidence="1" id="KW-1133">Transmembrane helix</keyword>
<comment type="caution">
    <text evidence="3">The sequence shown here is derived from an EMBL/GenBank/DDBJ whole genome shotgun (WGS) entry which is preliminary data.</text>
</comment>
<feature type="transmembrane region" description="Helical" evidence="1">
    <location>
        <begin position="95"/>
        <end position="123"/>
    </location>
</feature>
<evidence type="ECO:0000313" key="4">
    <source>
        <dbReference type="Proteomes" id="UP001524460"/>
    </source>
</evidence>
<evidence type="ECO:0000313" key="3">
    <source>
        <dbReference type="EMBL" id="MCQ1060199.1"/>
    </source>
</evidence>
<evidence type="ECO:0000256" key="1">
    <source>
        <dbReference type="SAM" id="Phobius"/>
    </source>
</evidence>
<feature type="transmembrane region" description="Helical" evidence="1">
    <location>
        <begin position="17"/>
        <end position="36"/>
    </location>
</feature>
<dbReference type="RefSeq" id="WP_255044279.1">
    <property type="nucleotide sequence ID" value="NZ_JANEYT010000060.1"/>
</dbReference>
<keyword evidence="1" id="KW-0812">Transmembrane</keyword>
<protein>
    <submittedName>
        <fullName evidence="3">Tripartite tricarboxylate transporter TctB family protein</fullName>
    </submittedName>
</protein>
<dbReference type="Pfam" id="PF07331">
    <property type="entry name" value="TctB"/>
    <property type="match status" value="1"/>
</dbReference>
<organism evidence="3 4">
    <name type="scientific">Photobacterium pectinilyticum</name>
    <dbReference type="NCBI Taxonomy" id="2906793"/>
    <lineage>
        <taxon>Bacteria</taxon>
        <taxon>Pseudomonadati</taxon>
        <taxon>Pseudomonadota</taxon>
        <taxon>Gammaproteobacteria</taxon>
        <taxon>Vibrionales</taxon>
        <taxon>Vibrionaceae</taxon>
        <taxon>Photobacterium</taxon>
    </lineage>
</organism>